<feature type="region of interest" description="Disordered" evidence="2">
    <location>
        <begin position="211"/>
        <end position="233"/>
    </location>
</feature>
<dbReference type="Gene3D" id="2.70.70.10">
    <property type="entry name" value="Glucose Permease (Domain IIA)"/>
    <property type="match status" value="1"/>
</dbReference>
<feature type="compositionally biased region" description="Basic and acidic residues" evidence="2">
    <location>
        <begin position="282"/>
        <end position="293"/>
    </location>
</feature>
<comment type="caution">
    <text evidence="5">The sequence shown here is derived from an EMBL/GenBank/DDBJ whole genome shotgun (WGS) entry which is preliminary data.</text>
</comment>
<keyword evidence="3" id="KW-0732">Signal</keyword>
<feature type="compositionally biased region" description="Basic and acidic residues" evidence="2">
    <location>
        <begin position="220"/>
        <end position="233"/>
    </location>
</feature>
<feature type="domain" description="M23ase beta-sheet core" evidence="4">
    <location>
        <begin position="372"/>
        <end position="465"/>
    </location>
</feature>
<evidence type="ECO:0000259" key="4">
    <source>
        <dbReference type="Pfam" id="PF01551"/>
    </source>
</evidence>
<reference evidence="5 6" key="1">
    <citation type="submission" date="2020-04" db="EMBL/GenBank/DDBJ databases">
        <title>Massilia sp. nov., a cold adapted bacteria isolated from Arctic soil.</title>
        <authorList>
            <person name="Son J."/>
            <person name="Ka J.-O."/>
        </authorList>
    </citation>
    <scope>NUCLEOTIDE SEQUENCE [LARGE SCALE GENOMIC DNA]</scope>
    <source>
        <strain evidence="5 6">ML15P13</strain>
    </source>
</reference>
<feature type="coiled-coil region" evidence="1">
    <location>
        <begin position="33"/>
        <end position="123"/>
    </location>
</feature>
<evidence type="ECO:0000256" key="1">
    <source>
        <dbReference type="SAM" id="Coils"/>
    </source>
</evidence>
<feature type="chain" id="PRO_5030653402" evidence="3">
    <location>
        <begin position="24"/>
        <end position="471"/>
    </location>
</feature>
<organism evidence="5 6">
    <name type="scientific">Telluria aromaticivorans</name>
    <dbReference type="NCBI Taxonomy" id="2725995"/>
    <lineage>
        <taxon>Bacteria</taxon>
        <taxon>Pseudomonadati</taxon>
        <taxon>Pseudomonadota</taxon>
        <taxon>Betaproteobacteria</taxon>
        <taxon>Burkholderiales</taxon>
        <taxon>Oxalobacteraceae</taxon>
        <taxon>Telluria group</taxon>
        <taxon>Telluria</taxon>
    </lineage>
</organism>
<feature type="compositionally biased region" description="Basic and acidic residues" evidence="2">
    <location>
        <begin position="303"/>
        <end position="313"/>
    </location>
</feature>
<gene>
    <name evidence="5" type="ORF">HGB41_14135</name>
</gene>
<evidence type="ECO:0000313" key="6">
    <source>
        <dbReference type="Proteomes" id="UP000533905"/>
    </source>
</evidence>
<dbReference type="SUPFAM" id="SSF51261">
    <property type="entry name" value="Duplicated hybrid motif"/>
    <property type="match status" value="1"/>
</dbReference>
<dbReference type="EMBL" id="JABAIV010000004">
    <property type="protein sequence ID" value="NNG24131.1"/>
    <property type="molecule type" value="Genomic_DNA"/>
</dbReference>
<feature type="region of interest" description="Disordered" evidence="2">
    <location>
        <begin position="277"/>
        <end position="335"/>
    </location>
</feature>
<proteinExistence type="predicted"/>
<keyword evidence="6" id="KW-1185">Reference proteome</keyword>
<dbReference type="InterPro" id="IPR016047">
    <property type="entry name" value="M23ase_b-sheet_dom"/>
</dbReference>
<dbReference type="InterPro" id="IPR050570">
    <property type="entry name" value="Cell_wall_metabolism_enzyme"/>
</dbReference>
<dbReference type="AlphaFoldDB" id="A0A7Y2P127"/>
<name>A0A7Y2P127_9BURK</name>
<dbReference type="CDD" id="cd12797">
    <property type="entry name" value="M23_peptidase"/>
    <property type="match status" value="1"/>
</dbReference>
<dbReference type="FunFam" id="2.70.70.10:FF:000003">
    <property type="entry name" value="Murein hydrolase activator EnvC"/>
    <property type="match status" value="1"/>
</dbReference>
<dbReference type="Gene3D" id="6.10.250.3150">
    <property type="match status" value="1"/>
</dbReference>
<dbReference type="InterPro" id="IPR011055">
    <property type="entry name" value="Dup_hybrid_motif"/>
</dbReference>
<protein>
    <submittedName>
        <fullName evidence="5">Peptidoglycan DD-metalloendopeptidase family protein</fullName>
    </submittedName>
</protein>
<evidence type="ECO:0000256" key="2">
    <source>
        <dbReference type="SAM" id="MobiDB-lite"/>
    </source>
</evidence>
<keyword evidence="1" id="KW-0175">Coiled coil</keyword>
<evidence type="ECO:0000313" key="5">
    <source>
        <dbReference type="EMBL" id="NNG24131.1"/>
    </source>
</evidence>
<feature type="signal peptide" evidence="3">
    <location>
        <begin position="1"/>
        <end position="23"/>
    </location>
</feature>
<accession>A0A7Y2P127</accession>
<evidence type="ECO:0000256" key="3">
    <source>
        <dbReference type="SAM" id="SignalP"/>
    </source>
</evidence>
<sequence>MKSAGSALICTLLAIALSSPAYAQRQTDRSRQKLTAEKQRAGIQQRLQAIKREIARTESEKEDAADELAESEAAISDANRALRDLAEEQDVTSTRVNDLALEQERLAQTIVNQKKQLSSLLREHYVAGNEDRIKLLLSGDNPNRINRDLQMMAYVSQAQAKLLGSLRTNLAQVEANRDKVENAQQELQEIADEQRDQKALLEKEKGRRSALLQDLSSKLSDQRKQADRLQRDEQRMSGLVDRLTRLLREQAEAEQRRQVALAAARAKAEAEEKARALARAKAAADKAERERIARQNAKPGTKPKPEPEPEPPKVAEQPKPVEKPTAPPPAEVTLAPAAPSGAFASLKGRLSVPVSGSIAARFGARRGEGPTWKGMFIKAPEGTEIRAVGPGRVVHADWMRGFGNLIIIDHGGEYLSIYGNNSALLKRPGDMVRAGEAVASAGNTGGNEESGLYFELRHRGKAFDPASWIKF</sequence>
<dbReference type="Proteomes" id="UP000533905">
    <property type="component" value="Unassembled WGS sequence"/>
</dbReference>
<dbReference type="PANTHER" id="PTHR21666:SF270">
    <property type="entry name" value="MUREIN HYDROLASE ACTIVATOR ENVC"/>
    <property type="match status" value="1"/>
</dbReference>
<dbReference type="Pfam" id="PF01551">
    <property type="entry name" value="Peptidase_M23"/>
    <property type="match status" value="1"/>
</dbReference>
<dbReference type="PANTHER" id="PTHR21666">
    <property type="entry name" value="PEPTIDASE-RELATED"/>
    <property type="match status" value="1"/>
</dbReference>
<dbReference type="GO" id="GO:0004222">
    <property type="term" value="F:metalloendopeptidase activity"/>
    <property type="evidence" value="ECO:0007669"/>
    <property type="project" value="TreeGrafter"/>
</dbReference>